<keyword evidence="3" id="KW-1185">Reference proteome</keyword>
<feature type="region of interest" description="Disordered" evidence="1">
    <location>
        <begin position="1"/>
        <end position="40"/>
    </location>
</feature>
<dbReference type="EMBL" id="BPVZ01000140">
    <property type="protein sequence ID" value="GKV40321.1"/>
    <property type="molecule type" value="Genomic_DNA"/>
</dbReference>
<name>A0AAV5LSE1_9ROSI</name>
<proteinExistence type="predicted"/>
<comment type="caution">
    <text evidence="2">The sequence shown here is derived from an EMBL/GenBank/DDBJ whole genome shotgun (WGS) entry which is preliminary data.</text>
</comment>
<reference evidence="2 3" key="1">
    <citation type="journal article" date="2021" name="Commun. Biol.">
        <title>The genome of Shorea leprosula (Dipterocarpaceae) highlights the ecological relevance of drought in aseasonal tropical rainforests.</title>
        <authorList>
            <person name="Ng K.K.S."/>
            <person name="Kobayashi M.J."/>
            <person name="Fawcett J.A."/>
            <person name="Hatakeyama M."/>
            <person name="Paape T."/>
            <person name="Ng C.H."/>
            <person name="Ang C.C."/>
            <person name="Tnah L.H."/>
            <person name="Lee C.T."/>
            <person name="Nishiyama T."/>
            <person name="Sese J."/>
            <person name="O'Brien M.J."/>
            <person name="Copetti D."/>
            <person name="Mohd Noor M.I."/>
            <person name="Ong R.C."/>
            <person name="Putra M."/>
            <person name="Sireger I.Z."/>
            <person name="Indrioko S."/>
            <person name="Kosugi Y."/>
            <person name="Izuno A."/>
            <person name="Isagi Y."/>
            <person name="Lee S.L."/>
            <person name="Shimizu K.K."/>
        </authorList>
    </citation>
    <scope>NUCLEOTIDE SEQUENCE [LARGE SCALE GENOMIC DNA]</scope>
    <source>
        <strain evidence="2">214</strain>
    </source>
</reference>
<evidence type="ECO:0000313" key="2">
    <source>
        <dbReference type="EMBL" id="GKV40321.1"/>
    </source>
</evidence>
<evidence type="ECO:0000313" key="3">
    <source>
        <dbReference type="Proteomes" id="UP001054252"/>
    </source>
</evidence>
<feature type="compositionally biased region" description="Polar residues" evidence="1">
    <location>
        <begin position="22"/>
        <end position="33"/>
    </location>
</feature>
<organism evidence="2 3">
    <name type="scientific">Rubroshorea leprosula</name>
    <dbReference type="NCBI Taxonomy" id="152421"/>
    <lineage>
        <taxon>Eukaryota</taxon>
        <taxon>Viridiplantae</taxon>
        <taxon>Streptophyta</taxon>
        <taxon>Embryophyta</taxon>
        <taxon>Tracheophyta</taxon>
        <taxon>Spermatophyta</taxon>
        <taxon>Magnoliopsida</taxon>
        <taxon>eudicotyledons</taxon>
        <taxon>Gunneridae</taxon>
        <taxon>Pentapetalae</taxon>
        <taxon>rosids</taxon>
        <taxon>malvids</taxon>
        <taxon>Malvales</taxon>
        <taxon>Dipterocarpaceae</taxon>
        <taxon>Rubroshorea</taxon>
    </lineage>
</organism>
<evidence type="ECO:0000256" key="1">
    <source>
        <dbReference type="SAM" id="MobiDB-lite"/>
    </source>
</evidence>
<sequence>MEENEQSQYKKVSGVNQGIRKTANQAKSVQQDNGYAISVK</sequence>
<gene>
    <name evidence="2" type="ORF">SLEP1_g47981</name>
</gene>
<dbReference type="Proteomes" id="UP001054252">
    <property type="component" value="Unassembled WGS sequence"/>
</dbReference>
<dbReference type="AlphaFoldDB" id="A0AAV5LSE1"/>
<feature type="compositionally biased region" description="Polar residues" evidence="1">
    <location>
        <begin position="1"/>
        <end position="16"/>
    </location>
</feature>
<protein>
    <submittedName>
        <fullName evidence="2">Uncharacterized protein</fullName>
    </submittedName>
</protein>
<accession>A0AAV5LSE1</accession>